<feature type="compositionally biased region" description="Basic and acidic residues" evidence="1">
    <location>
        <begin position="78"/>
        <end position="87"/>
    </location>
</feature>
<protein>
    <submittedName>
        <fullName evidence="2">Uncharacterized protein</fullName>
    </submittedName>
</protein>
<accession>A0AB35IQ53</accession>
<feature type="region of interest" description="Disordered" evidence="1">
    <location>
        <begin position="55"/>
        <end position="87"/>
    </location>
</feature>
<organism evidence="2 3">
    <name type="scientific">Thomasclavelia ramosa</name>
    <dbReference type="NCBI Taxonomy" id="1547"/>
    <lineage>
        <taxon>Bacteria</taxon>
        <taxon>Bacillati</taxon>
        <taxon>Bacillota</taxon>
        <taxon>Erysipelotrichia</taxon>
        <taxon>Erysipelotrichales</taxon>
        <taxon>Coprobacillaceae</taxon>
        <taxon>Thomasclavelia</taxon>
    </lineage>
</organism>
<comment type="caution">
    <text evidence="2">The sequence shown here is derived from an EMBL/GenBank/DDBJ whole genome shotgun (WGS) entry which is preliminary data.</text>
</comment>
<proteinExistence type="predicted"/>
<dbReference type="RefSeq" id="WP_270667542.1">
    <property type="nucleotide sequence ID" value="NZ_JAQETN010000016.1"/>
</dbReference>
<reference evidence="2" key="1">
    <citation type="submission" date="2023-01" db="EMBL/GenBank/DDBJ databases">
        <title>Human gut microbiome strain richness.</title>
        <authorList>
            <person name="Chen-Liaw A."/>
        </authorList>
    </citation>
    <scope>NUCLEOTIDE SEQUENCE</scope>
    <source>
        <strain evidence="2">1001217st2_G6_1001217B_191108</strain>
    </source>
</reference>
<feature type="compositionally biased region" description="Basic and acidic residues" evidence="1">
    <location>
        <begin position="60"/>
        <end position="70"/>
    </location>
</feature>
<dbReference type="Proteomes" id="UP001211987">
    <property type="component" value="Unassembled WGS sequence"/>
</dbReference>
<name>A0AB35IQ53_9FIRM</name>
<evidence type="ECO:0000313" key="2">
    <source>
        <dbReference type="EMBL" id="MDB7084950.1"/>
    </source>
</evidence>
<sequence length="99" mass="11904">MEEKEYKKTSKYEWTEDNGEEFDPMIEKMSMEELEESMEELEKHLFADRKPIEDPVGAWNKKESNEALRESDDEFEEYKESSRKDGKSIFEILKESHSK</sequence>
<evidence type="ECO:0000313" key="3">
    <source>
        <dbReference type="Proteomes" id="UP001211987"/>
    </source>
</evidence>
<dbReference type="EMBL" id="JAQLKE010000027">
    <property type="protein sequence ID" value="MDB7084950.1"/>
    <property type="molecule type" value="Genomic_DNA"/>
</dbReference>
<evidence type="ECO:0000256" key="1">
    <source>
        <dbReference type="SAM" id="MobiDB-lite"/>
    </source>
</evidence>
<gene>
    <name evidence="2" type="ORF">PM738_14165</name>
</gene>
<dbReference type="AlphaFoldDB" id="A0AB35IQ53"/>